<dbReference type="AlphaFoldDB" id="A0A9Q0JCG7"/>
<dbReference type="Pfam" id="PF14111">
    <property type="entry name" value="DUF4283"/>
    <property type="match status" value="1"/>
</dbReference>
<protein>
    <recommendedName>
        <fullName evidence="3">CCHC-type domain-containing protein</fullName>
    </recommendedName>
</protein>
<keyword evidence="1" id="KW-0862">Zinc</keyword>
<dbReference type="OrthoDB" id="1750606at2759"/>
<feature type="region of interest" description="Disordered" evidence="2">
    <location>
        <begin position="428"/>
        <end position="477"/>
    </location>
</feature>
<name>A0A9Q0JCG7_9ROSI</name>
<reference evidence="4" key="1">
    <citation type="submission" date="2022-02" db="EMBL/GenBank/DDBJ databases">
        <authorList>
            <person name="Henning P.M."/>
            <person name="McCubbin A.G."/>
            <person name="Shore J.S."/>
        </authorList>
    </citation>
    <scope>NUCLEOTIDE SEQUENCE</scope>
    <source>
        <strain evidence="4">F60SS</strain>
        <tissue evidence="4">Leaves</tissue>
    </source>
</reference>
<gene>
    <name evidence="4" type="ORF">Tsubulata_022221</name>
</gene>
<evidence type="ECO:0000313" key="4">
    <source>
        <dbReference type="EMBL" id="KAJ4836132.1"/>
    </source>
</evidence>
<feature type="domain" description="CCHC-type" evidence="3">
    <location>
        <begin position="265"/>
        <end position="280"/>
    </location>
</feature>
<sequence length="609" mass="67566">MDLSPAAAGGDTDHREAERSNKKIRCREDDPEEEARLKDPSLSYKAMLAAGHNAETIEELWEEEAEPEAEEGDIVISDGEGGPFMKLSESFKTKLRKPWENAVVIKLLGKRIGFRVLKSKIQNLWKPRSPFRLIDLENDFFIVRFKDNSDTMQALLGRPWTVFGHALMVQPWTPNFRATDGIIGKATVWVRFKGIPLDWYHSQVLLGLGDMVGSAVKIDERTTSTDRGRFAKVAVVVDLTKPLKGVITVDNEVFKVVYEGVPELCFTCGRADHTQLSCPERVRDVESTEEGLTQRYQDAPNPSEPNPASGHSRAELPVTVKQPTIGEWMVVPPRTRRQPRRFSPLNNPGNPQSRPFPGPSNRFSPLAQSPITVDQASTSTSPPQTQLNLANLVFHAKTTKSTKLQAQKNKTFLKKASTAQTPQTNIIRPPLADRTNTDQLSQPVTVIQPPRPHLNNEKAATPASHPRPSPTPEQTPSIFHNRHTAVTHTEADHSKIVAEPRTAIHDPTNVPYTSHNHRTPQAGPPIWEDPLTTTKPPDIPNSVNTDPSPHFKSREHAQGQSDVIMFSDVQMVTEVGREPPQSDGDTLMDEVTVDTHSVAQAVSAVSPLN</sequence>
<dbReference type="PROSITE" id="PS50158">
    <property type="entry name" value="ZF_CCHC"/>
    <property type="match status" value="1"/>
</dbReference>
<accession>A0A9Q0JCG7</accession>
<feature type="region of interest" description="Disordered" evidence="2">
    <location>
        <begin position="1"/>
        <end position="38"/>
    </location>
</feature>
<dbReference type="GO" id="GO:0003676">
    <property type="term" value="F:nucleic acid binding"/>
    <property type="evidence" value="ECO:0007669"/>
    <property type="project" value="InterPro"/>
</dbReference>
<keyword evidence="5" id="KW-1185">Reference proteome</keyword>
<organism evidence="4 5">
    <name type="scientific">Turnera subulata</name>
    <dbReference type="NCBI Taxonomy" id="218843"/>
    <lineage>
        <taxon>Eukaryota</taxon>
        <taxon>Viridiplantae</taxon>
        <taxon>Streptophyta</taxon>
        <taxon>Embryophyta</taxon>
        <taxon>Tracheophyta</taxon>
        <taxon>Spermatophyta</taxon>
        <taxon>Magnoliopsida</taxon>
        <taxon>eudicotyledons</taxon>
        <taxon>Gunneridae</taxon>
        <taxon>Pentapetalae</taxon>
        <taxon>rosids</taxon>
        <taxon>fabids</taxon>
        <taxon>Malpighiales</taxon>
        <taxon>Passifloraceae</taxon>
        <taxon>Turnera</taxon>
    </lineage>
</organism>
<evidence type="ECO:0000256" key="2">
    <source>
        <dbReference type="SAM" id="MobiDB-lite"/>
    </source>
</evidence>
<keyword evidence="1" id="KW-0863">Zinc-finger</keyword>
<evidence type="ECO:0000259" key="3">
    <source>
        <dbReference type="PROSITE" id="PS50158"/>
    </source>
</evidence>
<feature type="compositionally biased region" description="Polar residues" evidence="2">
    <location>
        <begin position="361"/>
        <end position="383"/>
    </location>
</feature>
<dbReference type="EMBL" id="JAKUCV010004223">
    <property type="protein sequence ID" value="KAJ4836132.1"/>
    <property type="molecule type" value="Genomic_DNA"/>
</dbReference>
<dbReference type="GO" id="GO:0008270">
    <property type="term" value="F:zinc ion binding"/>
    <property type="evidence" value="ECO:0007669"/>
    <property type="project" value="UniProtKB-KW"/>
</dbReference>
<feature type="region of interest" description="Disordered" evidence="2">
    <location>
        <begin position="282"/>
        <end position="383"/>
    </location>
</feature>
<evidence type="ECO:0000256" key="1">
    <source>
        <dbReference type="PROSITE-ProRule" id="PRU00047"/>
    </source>
</evidence>
<keyword evidence="1" id="KW-0479">Metal-binding</keyword>
<dbReference type="Proteomes" id="UP001141552">
    <property type="component" value="Unassembled WGS sequence"/>
</dbReference>
<dbReference type="PANTHER" id="PTHR31286:SF99">
    <property type="entry name" value="DUF4283 DOMAIN-CONTAINING PROTEIN"/>
    <property type="match status" value="1"/>
</dbReference>
<dbReference type="PANTHER" id="PTHR31286">
    <property type="entry name" value="GLYCINE-RICH CELL WALL STRUCTURAL PROTEIN 1.8-LIKE"/>
    <property type="match status" value="1"/>
</dbReference>
<dbReference type="InterPro" id="IPR001878">
    <property type="entry name" value="Znf_CCHC"/>
</dbReference>
<feature type="compositionally biased region" description="Basic and acidic residues" evidence="2">
    <location>
        <begin position="11"/>
        <end position="21"/>
    </location>
</feature>
<comment type="caution">
    <text evidence="4">The sequence shown here is derived from an EMBL/GenBank/DDBJ whole genome shotgun (WGS) entry which is preliminary data.</text>
</comment>
<evidence type="ECO:0000313" key="5">
    <source>
        <dbReference type="Proteomes" id="UP001141552"/>
    </source>
</evidence>
<proteinExistence type="predicted"/>
<reference evidence="4" key="2">
    <citation type="journal article" date="2023" name="Plants (Basel)">
        <title>Annotation of the Turnera subulata (Passifloraceae) Draft Genome Reveals the S-Locus Evolved after the Divergence of Turneroideae from Passifloroideae in a Stepwise Manner.</title>
        <authorList>
            <person name="Henning P.M."/>
            <person name="Roalson E.H."/>
            <person name="Mir W."/>
            <person name="McCubbin A.G."/>
            <person name="Shore J.S."/>
        </authorList>
    </citation>
    <scope>NUCLEOTIDE SEQUENCE</scope>
    <source>
        <strain evidence="4">F60SS</strain>
    </source>
</reference>
<dbReference type="InterPro" id="IPR025558">
    <property type="entry name" value="DUF4283"/>
</dbReference>
<feature type="compositionally biased region" description="Polar residues" evidence="2">
    <location>
        <begin position="344"/>
        <end position="353"/>
    </location>
</feature>
<dbReference type="InterPro" id="IPR040256">
    <property type="entry name" value="At4g02000-like"/>
</dbReference>